<sequence>MPFRVLGPDDPALAALEDACRAHPEWETSLTIVPWAEYRDTLMQTLTAPTAPYEAVFVPGHVWVPELADAGLLAPLDPLFDRLPQLVDSYRPDDILPPLARESRFAGAQYMLPFFSDGHLVFFRPDEAIPDPGEGVPLIGPTEIARLAARAHRPPTCYGLALKAHPSEILLDWLPYLWAEGGDVLDEDGRPAFAGPAGVRALEAYCALRPYCPPDTDQFGNGEIAAWLQHGRVGVAASWGGQAAAIMLAPHAAGAAAYRVGTYPQPWNGTWGIAVPANLPPAVQEGVLAVLLQAAGPETDRAVTRAAGSPVRRSSYTPAELERYPWLRAQYEMVHRARTLPVHPRVGAFLGALYAAVHDAFTGKARPGEALARAEAQVRGVLAEG</sequence>
<evidence type="ECO:0000313" key="1">
    <source>
        <dbReference type="EMBL" id="MBP2018950.1"/>
    </source>
</evidence>
<keyword evidence="1" id="KW-0762">Sugar transport</keyword>
<dbReference type="SUPFAM" id="SSF53850">
    <property type="entry name" value="Periplasmic binding protein-like II"/>
    <property type="match status" value="1"/>
</dbReference>
<dbReference type="InterPro" id="IPR050490">
    <property type="entry name" value="Bact_solute-bd_prot1"/>
</dbReference>
<dbReference type="Gene3D" id="3.40.190.10">
    <property type="entry name" value="Periplasmic binding protein-like II"/>
    <property type="match status" value="2"/>
</dbReference>
<dbReference type="InterPro" id="IPR006059">
    <property type="entry name" value="SBP"/>
</dbReference>
<protein>
    <submittedName>
        <fullName evidence="1">Multiple sugar transport system substrate-binding protein</fullName>
    </submittedName>
</protein>
<dbReference type="RefSeq" id="WP_209467074.1">
    <property type="nucleotide sequence ID" value="NZ_JAGGLG010000020.1"/>
</dbReference>
<keyword evidence="1" id="KW-0813">Transport</keyword>
<dbReference type="PANTHER" id="PTHR43649">
    <property type="entry name" value="ARABINOSE-BINDING PROTEIN-RELATED"/>
    <property type="match status" value="1"/>
</dbReference>
<comment type="caution">
    <text evidence="1">The sequence shown here is derived from an EMBL/GenBank/DDBJ whole genome shotgun (WGS) entry which is preliminary data.</text>
</comment>
<name>A0ABS4JTT9_9FIRM</name>
<gene>
    <name evidence="1" type="ORF">J2Z79_002366</name>
</gene>
<dbReference type="PANTHER" id="PTHR43649:SF12">
    <property type="entry name" value="DIACETYLCHITOBIOSE BINDING PROTEIN DASA"/>
    <property type="match status" value="1"/>
</dbReference>
<reference evidence="1 2" key="1">
    <citation type="submission" date="2021-03" db="EMBL/GenBank/DDBJ databases">
        <title>Genomic Encyclopedia of Type Strains, Phase IV (KMG-IV): sequencing the most valuable type-strain genomes for metagenomic binning, comparative biology and taxonomic classification.</title>
        <authorList>
            <person name="Goeker M."/>
        </authorList>
    </citation>
    <scope>NUCLEOTIDE SEQUENCE [LARGE SCALE GENOMIC DNA]</scope>
    <source>
        <strain evidence="1 2">DSM 27138</strain>
    </source>
</reference>
<organism evidence="1 2">
    <name type="scientific">Symbiobacterium terraclitae</name>
    <dbReference type="NCBI Taxonomy" id="557451"/>
    <lineage>
        <taxon>Bacteria</taxon>
        <taxon>Bacillati</taxon>
        <taxon>Bacillota</taxon>
        <taxon>Clostridia</taxon>
        <taxon>Eubacteriales</taxon>
        <taxon>Symbiobacteriaceae</taxon>
        <taxon>Symbiobacterium</taxon>
    </lineage>
</organism>
<accession>A0ABS4JTT9</accession>
<keyword evidence="2" id="KW-1185">Reference proteome</keyword>
<evidence type="ECO:0000313" key="2">
    <source>
        <dbReference type="Proteomes" id="UP001519289"/>
    </source>
</evidence>
<dbReference type="Proteomes" id="UP001519289">
    <property type="component" value="Unassembled WGS sequence"/>
</dbReference>
<proteinExistence type="predicted"/>
<dbReference type="EMBL" id="JAGGLG010000020">
    <property type="protein sequence ID" value="MBP2018950.1"/>
    <property type="molecule type" value="Genomic_DNA"/>
</dbReference>
<dbReference type="Pfam" id="PF01547">
    <property type="entry name" value="SBP_bac_1"/>
    <property type="match status" value="1"/>
</dbReference>